<dbReference type="EMBL" id="KE356561">
    <property type="protein sequence ID" value="ERG94672.1"/>
    <property type="molecule type" value="Genomic_DNA"/>
</dbReference>
<evidence type="ECO:0000313" key="2">
    <source>
        <dbReference type="Proteomes" id="UP000030710"/>
    </source>
</evidence>
<proteinExistence type="predicted"/>
<gene>
    <name evidence="1" type="ORF">J07HQW2_01109</name>
</gene>
<name>U1PLT4_9EURY</name>
<accession>U1PLT4</accession>
<sequence>MFILEMTGEPLPIAETGSEQAQSYAVSNVAWCRYASSDGDGSKGIPELFSAPISYTDVSAHWLRPHCSRMPDNCGFNCECPPRLETGSVLRGSQLTIDGQSST</sequence>
<organism evidence="1 2">
    <name type="scientific">Haloquadratum walsbyi J07HQW2</name>
    <dbReference type="NCBI Taxonomy" id="1238425"/>
    <lineage>
        <taxon>Archaea</taxon>
        <taxon>Methanobacteriati</taxon>
        <taxon>Methanobacteriota</taxon>
        <taxon>Stenosarchaea group</taxon>
        <taxon>Halobacteria</taxon>
        <taxon>Halobacteriales</taxon>
        <taxon>Haloferacaceae</taxon>
        <taxon>Haloquadratum</taxon>
    </lineage>
</organism>
<dbReference type="Proteomes" id="UP000030710">
    <property type="component" value="Unassembled WGS sequence"/>
</dbReference>
<dbReference type="AlphaFoldDB" id="U1PLT4"/>
<reference evidence="1 2" key="1">
    <citation type="journal article" date="2013" name="PLoS ONE">
        <title>Assembly-driven community genomics of a hypersaline microbial ecosystem.</title>
        <authorList>
            <person name="Podell S."/>
            <person name="Ugalde J.A."/>
            <person name="Narasingarao P."/>
            <person name="Banfield J.F."/>
            <person name="Heidelberg K.B."/>
            <person name="Allen E.E."/>
        </authorList>
    </citation>
    <scope>NUCLEOTIDE SEQUENCE [LARGE SCALE GENOMIC DNA]</scope>
    <source>
        <strain evidence="2">J07HQW2</strain>
    </source>
</reference>
<protein>
    <submittedName>
        <fullName evidence="1">Uncharacterized protein</fullName>
    </submittedName>
</protein>
<dbReference type="HOGENOM" id="CLU_2257313_0_0_2"/>
<evidence type="ECO:0000313" key="1">
    <source>
        <dbReference type="EMBL" id="ERG94672.1"/>
    </source>
</evidence>
<dbReference type="RefSeq" id="WP_021054163.1">
    <property type="nucleotide sequence ID" value="NZ_KE356561.1"/>
</dbReference>